<name>D1AAQ9_THECD</name>
<feature type="domain" description="Conserved hypothetical protein CHP02679 N terminus" evidence="2">
    <location>
        <begin position="32"/>
        <end position="234"/>
    </location>
</feature>
<organism evidence="3 4">
    <name type="scientific">Thermomonospora curvata (strain ATCC 19995 / DSM 43183 / JCM 3096 / KCTC 9072 / NBRC 15933 / NCIMB 10081 / Henssen B9)</name>
    <dbReference type="NCBI Taxonomy" id="471852"/>
    <lineage>
        <taxon>Bacteria</taxon>
        <taxon>Bacillati</taxon>
        <taxon>Actinomycetota</taxon>
        <taxon>Actinomycetes</taxon>
        <taxon>Streptosporangiales</taxon>
        <taxon>Thermomonosporaceae</taxon>
        <taxon>Thermomonospora</taxon>
    </lineage>
</organism>
<dbReference type="STRING" id="471852.Tcur_1490"/>
<feature type="domain" description="DUF2399" evidence="1">
    <location>
        <begin position="256"/>
        <end position="399"/>
    </location>
</feature>
<dbReference type="RefSeq" id="WP_012851853.1">
    <property type="nucleotide sequence ID" value="NC_013510.1"/>
</dbReference>
<dbReference type="InterPro" id="IPR024465">
    <property type="entry name" value="DUF2399"/>
</dbReference>
<accession>D1AAQ9</accession>
<dbReference type="HOGENOM" id="CLU_035709_0_0_11"/>
<dbReference type="NCBIfam" id="TIGR02679">
    <property type="entry name" value="TIGR02679 family protein"/>
    <property type="match status" value="1"/>
</dbReference>
<dbReference type="eggNOG" id="COG4924">
    <property type="taxonomic scope" value="Bacteria"/>
</dbReference>
<proteinExistence type="predicted"/>
<dbReference type="EMBL" id="CP001738">
    <property type="protein sequence ID" value="ACY97069.1"/>
    <property type="molecule type" value="Genomic_DNA"/>
</dbReference>
<evidence type="ECO:0008006" key="5">
    <source>
        <dbReference type="Google" id="ProtNLM"/>
    </source>
</evidence>
<dbReference type="KEGG" id="tcu:Tcur_1490"/>
<dbReference type="Pfam" id="PF11796">
    <property type="entry name" value="DUF3323"/>
    <property type="match status" value="1"/>
</dbReference>
<dbReference type="Pfam" id="PF09664">
    <property type="entry name" value="DUF2399"/>
    <property type="match status" value="1"/>
</dbReference>
<evidence type="ECO:0000259" key="2">
    <source>
        <dbReference type="Pfam" id="PF11796"/>
    </source>
</evidence>
<dbReference type="InterPro" id="IPR013495">
    <property type="entry name" value="CHP02679"/>
</dbReference>
<evidence type="ECO:0000259" key="1">
    <source>
        <dbReference type="Pfam" id="PF09664"/>
    </source>
</evidence>
<dbReference type="InterPro" id="IPR024466">
    <property type="entry name" value="CHP02679_N"/>
</dbReference>
<gene>
    <name evidence="3" type="ordered locus">Tcur_1490</name>
</gene>
<reference evidence="3 4" key="1">
    <citation type="journal article" date="2011" name="Stand. Genomic Sci.">
        <title>Complete genome sequence of Thermomonospora curvata type strain (B9).</title>
        <authorList>
            <person name="Chertkov O."/>
            <person name="Sikorski J."/>
            <person name="Nolan M."/>
            <person name="Lapidus A."/>
            <person name="Lucas S."/>
            <person name="Del Rio T.G."/>
            <person name="Tice H."/>
            <person name="Cheng J.F."/>
            <person name="Goodwin L."/>
            <person name="Pitluck S."/>
            <person name="Liolios K."/>
            <person name="Ivanova N."/>
            <person name="Mavromatis K."/>
            <person name="Mikhailova N."/>
            <person name="Ovchinnikova G."/>
            <person name="Pati A."/>
            <person name="Chen A."/>
            <person name="Palaniappan K."/>
            <person name="Djao O.D."/>
            <person name="Land M."/>
            <person name="Hauser L."/>
            <person name="Chang Y.J."/>
            <person name="Jeffries C.D."/>
            <person name="Brettin T."/>
            <person name="Han C."/>
            <person name="Detter J.C."/>
            <person name="Rohde M."/>
            <person name="Goker M."/>
            <person name="Woyke T."/>
            <person name="Bristow J."/>
            <person name="Eisen J.A."/>
            <person name="Markowitz V."/>
            <person name="Hugenholtz P."/>
            <person name="Klenk H.P."/>
            <person name="Kyrpides N.C."/>
        </authorList>
    </citation>
    <scope>NUCLEOTIDE SEQUENCE [LARGE SCALE GENOMIC DNA]</scope>
    <source>
        <strain evidence="4">ATCC 19995 / DSM 43183 / JCM 3096 / KCTC 9072 / NBRC 15933 / NCIMB 10081 / Henssen B9</strain>
    </source>
</reference>
<keyword evidence="4" id="KW-1185">Reference proteome</keyword>
<evidence type="ECO:0000313" key="3">
    <source>
        <dbReference type="EMBL" id="ACY97069.1"/>
    </source>
</evidence>
<dbReference type="Proteomes" id="UP000001918">
    <property type="component" value="Chromosome"/>
</dbReference>
<sequence>MDGQRLRRVLGDPALKRLVERLVQRLEHGRPLTGPVRLERPSEAERTAVARLLGRRPGRGSSLSVPLEALEEALRRAGLADDLRSAVEAVAGPVVPRAERQAAESARRRAALTRARRSRHAGEPWFQEWLEGIATDGTLTRLLGRGEDDLLGRAAAVLDLLPADTLPLPVLAERATGDTKALSRGPLAGLVLRALALRTALPVPRTRLAERELWETAGVVVDDLASQVLVLGLTATGSPLGEWLTGAAAARVPFRITLHQLITMPITVTSPAVWVCENPSVLRATVTVPTDAALICTEGIPSAACHRLLSHCAGRPVHWRGDFDWTGLRTTAMALDRYGAVPWRMSTADYNSALAAGDSEPLRGTPSSSPWDPSLATRMHETGRAVMEERLIPALLTDLTA</sequence>
<dbReference type="OrthoDB" id="8188786at2"/>
<dbReference type="AlphaFoldDB" id="D1AAQ9"/>
<evidence type="ECO:0000313" key="4">
    <source>
        <dbReference type="Proteomes" id="UP000001918"/>
    </source>
</evidence>
<protein>
    <recommendedName>
        <fullName evidence="5">TIGR02679 family protein</fullName>
    </recommendedName>
</protein>